<evidence type="ECO:0000313" key="3">
    <source>
        <dbReference type="Proteomes" id="UP000176349"/>
    </source>
</evidence>
<keyword evidence="1" id="KW-0812">Transmembrane</keyword>
<protein>
    <submittedName>
        <fullName evidence="2">Uncharacterized protein</fullName>
    </submittedName>
</protein>
<evidence type="ECO:0000313" key="2">
    <source>
        <dbReference type="EMBL" id="OGY97428.1"/>
    </source>
</evidence>
<sequence>MIIFLAFASIAVLTAFAFAIRRLARVPLCPICAGVAGTWAWLLLASWYGVSMDPVLPALLMGGSVVGIVYQLERRASRSPLLMKAVLVPLGFLAAYALLARLWPLGLAASVGIIAASAFFLLPSRGTPGGHGTRERLVKELEQCC</sequence>
<feature type="transmembrane region" description="Helical" evidence="1">
    <location>
        <begin position="41"/>
        <end position="69"/>
    </location>
</feature>
<feature type="transmembrane region" description="Helical" evidence="1">
    <location>
        <begin position="105"/>
        <end position="122"/>
    </location>
</feature>
<organism evidence="2 3">
    <name type="scientific">Candidatus Liptonbacteria bacterium GWC1_60_9</name>
    <dbReference type="NCBI Taxonomy" id="1798645"/>
    <lineage>
        <taxon>Bacteria</taxon>
        <taxon>Candidatus Liptoniibacteriota</taxon>
    </lineage>
</organism>
<keyword evidence="1" id="KW-1133">Transmembrane helix</keyword>
<keyword evidence="1" id="KW-0472">Membrane</keyword>
<dbReference type="AlphaFoldDB" id="A0A1G2C7T5"/>
<feature type="transmembrane region" description="Helical" evidence="1">
    <location>
        <begin position="81"/>
        <end position="99"/>
    </location>
</feature>
<reference evidence="2 3" key="1">
    <citation type="journal article" date="2016" name="Nat. Commun.">
        <title>Thousands of microbial genomes shed light on interconnected biogeochemical processes in an aquifer system.</title>
        <authorList>
            <person name="Anantharaman K."/>
            <person name="Brown C.T."/>
            <person name="Hug L.A."/>
            <person name="Sharon I."/>
            <person name="Castelle C.J."/>
            <person name="Probst A.J."/>
            <person name="Thomas B.C."/>
            <person name="Singh A."/>
            <person name="Wilkins M.J."/>
            <person name="Karaoz U."/>
            <person name="Brodie E.L."/>
            <person name="Williams K.H."/>
            <person name="Hubbard S.S."/>
            <person name="Banfield J.F."/>
        </authorList>
    </citation>
    <scope>NUCLEOTIDE SEQUENCE [LARGE SCALE GENOMIC DNA]</scope>
</reference>
<dbReference type="EMBL" id="MHKV01000011">
    <property type="protein sequence ID" value="OGY97428.1"/>
    <property type="molecule type" value="Genomic_DNA"/>
</dbReference>
<accession>A0A1G2C7T5</accession>
<dbReference type="Proteomes" id="UP000176349">
    <property type="component" value="Unassembled WGS sequence"/>
</dbReference>
<evidence type="ECO:0000256" key="1">
    <source>
        <dbReference type="SAM" id="Phobius"/>
    </source>
</evidence>
<proteinExistence type="predicted"/>
<comment type="caution">
    <text evidence="2">The sequence shown here is derived from an EMBL/GenBank/DDBJ whole genome shotgun (WGS) entry which is preliminary data.</text>
</comment>
<gene>
    <name evidence="2" type="ORF">A2128_00135</name>
</gene>
<name>A0A1G2C7T5_9BACT</name>